<feature type="region of interest" description="Disordered" evidence="1">
    <location>
        <begin position="1"/>
        <end position="153"/>
    </location>
</feature>
<name>Q989M6_RHILO</name>
<dbReference type="AlphaFoldDB" id="Q989M6"/>
<gene>
    <name evidence="2" type="ordered locus">mlr6358</name>
</gene>
<protein>
    <submittedName>
        <fullName evidence="2">Mlr6358 protein</fullName>
    </submittedName>
</protein>
<feature type="compositionally biased region" description="Low complexity" evidence="1">
    <location>
        <begin position="101"/>
        <end position="114"/>
    </location>
</feature>
<dbReference type="EMBL" id="BA000012">
    <property type="protein sequence ID" value="BAB52669.1"/>
    <property type="molecule type" value="Genomic_DNA"/>
</dbReference>
<evidence type="ECO:0000256" key="1">
    <source>
        <dbReference type="SAM" id="MobiDB-lite"/>
    </source>
</evidence>
<feature type="region of interest" description="Disordered" evidence="1">
    <location>
        <begin position="481"/>
        <end position="527"/>
    </location>
</feature>
<accession>Q989M6</accession>
<sequence>MADTSAPIHRQRVLVYIGDEKMTGIGRSGKSRIGDAGAGSSSSRSQSGLASGEGSQGFGSVLERMRSEGGKGSPSAGAARGAHDDLGGKSSGPSVPPHRIPAAAPRAAAGPRAAGSRRRSVSSTSDGEALAPVASQPSTSGVTVPSSSSGEVINETKRRMCSLIDEIQVLEEKSLHSGKPMEGFRDELDQLANAGAELLECYASLPKDEARSTLSDDDVRHYRADVIHRADSANELAHTIFKKEEQNRKRMEDILHNLVKSNATLDQLSRSAPSMAKYPVACVERWDKKVQRHELMRAVCVATADLPSSTAEMRREEEAALRLHSGWVVNSKIMQLQSRINLAQVNMAPQAIMLEAPIRELLIGDNGQTRLLGNFIGEVFPAFVSTAEAVLRKEGRPLDAEHCAVLEGVVERLADFASASHSVVDRLRDHQAGAGLPLELLTRIVDDAWIASDEVTDLLALQPKPPAPDLTADAAAAMPTGTAGKTMVAESTTAPRKKGKDKSKQAAGAGSSAAGRPEPQVAAAVSDPAPAAKVLVRTDLGTKKLVSAEEAQNSASSAAARLAILQNPTTGENTKSLVARSTELLKFDLPAQQSLISRARSGKPEDVEHAVGLVVQRLQTQAVEMEPCLPALEASRLSKEGKMDDVHRLTVQFRDMLANVRGLAKAWDEQKPDMIMDCMKRYPFPSQNHLEQLRSARELTPADPPCALNPEPSNLFEIRLQPKALSNRTLPSPMWVHIHTTRKIYAQQLATLDSAEFAACHVKSNEQRGHNRQWQTSRAKKGYDNAIHRGKLTPAFCKSLLSDRADMRNGPA</sequence>
<evidence type="ECO:0000313" key="2">
    <source>
        <dbReference type="EMBL" id="BAB52669.1"/>
    </source>
</evidence>
<evidence type="ECO:0000313" key="3">
    <source>
        <dbReference type="Proteomes" id="UP000000552"/>
    </source>
</evidence>
<dbReference type="eggNOG" id="COG0703">
    <property type="taxonomic scope" value="Bacteria"/>
</dbReference>
<proteinExistence type="predicted"/>
<dbReference type="Proteomes" id="UP000000552">
    <property type="component" value="Chromosome"/>
</dbReference>
<dbReference type="HOGENOM" id="CLU_372005_0_0_5"/>
<feature type="compositionally biased region" description="Low complexity" evidence="1">
    <location>
        <begin position="34"/>
        <end position="52"/>
    </location>
</feature>
<dbReference type="KEGG" id="mlo:mlr6358"/>
<feature type="compositionally biased region" description="Low complexity" evidence="1">
    <location>
        <begin position="505"/>
        <end position="527"/>
    </location>
</feature>
<reference evidence="2 3" key="1">
    <citation type="journal article" date="2000" name="DNA Res.">
        <title>Complete genome structure of the nitrogen-fixing symbiotic bacterium Mesorhizobium loti.</title>
        <authorList>
            <person name="Kaneko T."/>
            <person name="Nakamura Y."/>
            <person name="Sato S."/>
            <person name="Asamizu E."/>
            <person name="Kato T."/>
            <person name="Sasamoto S."/>
            <person name="Watanabe A."/>
            <person name="Idesawa K."/>
            <person name="Ishikawa A."/>
            <person name="Kawashima K."/>
            <person name="Kimura T."/>
            <person name="Kishida Y."/>
            <person name="Kiyokawa C."/>
            <person name="Kohara M."/>
            <person name="Matsumoto M."/>
            <person name="Matsuno A."/>
            <person name="Mochizuki Y."/>
            <person name="Nakayama S."/>
            <person name="Nakazaki N."/>
            <person name="Shimpo S."/>
            <person name="Sugimoto M."/>
            <person name="Takeuchi C."/>
            <person name="Yamada M."/>
            <person name="Tabata S."/>
        </authorList>
    </citation>
    <scope>NUCLEOTIDE SEQUENCE [LARGE SCALE GENOMIC DNA]</scope>
    <source>
        <strain evidence="3">LMG 29417 / CECT 9101 / MAFF 303099</strain>
    </source>
</reference>
<dbReference type="PATRIC" id="fig|266835.9.peg.5039"/>
<feature type="compositionally biased region" description="Low complexity" evidence="1">
    <location>
        <begin position="137"/>
        <end position="150"/>
    </location>
</feature>
<organism evidence="2 3">
    <name type="scientific">Mesorhizobium japonicum (strain LMG 29417 / CECT 9101 / MAFF 303099)</name>
    <name type="common">Mesorhizobium loti (strain MAFF 303099)</name>
    <dbReference type="NCBI Taxonomy" id="266835"/>
    <lineage>
        <taxon>Bacteria</taxon>
        <taxon>Pseudomonadati</taxon>
        <taxon>Pseudomonadota</taxon>
        <taxon>Alphaproteobacteria</taxon>
        <taxon>Hyphomicrobiales</taxon>
        <taxon>Phyllobacteriaceae</taxon>
        <taxon>Mesorhizobium</taxon>
    </lineage>
</organism>